<accession>A0A8J3R5T7</accession>
<dbReference type="PANTHER" id="PTHR33337">
    <property type="entry name" value="GFA DOMAIN-CONTAINING PROTEIN"/>
    <property type="match status" value="1"/>
</dbReference>
<keyword evidence="2" id="KW-0479">Metal-binding</keyword>
<dbReference type="RefSeq" id="WP_203923982.1">
    <property type="nucleotide sequence ID" value="NZ_BONZ01000100.1"/>
</dbReference>
<dbReference type="InterPro" id="IPR011057">
    <property type="entry name" value="Mss4-like_sf"/>
</dbReference>
<sequence length="153" mass="16461">MDKKYSGRCACGSVTYGFDNPPTFVANCHCTDCKRASGGEMATFGLVASSDFTVFSGETKGFYYPKNSETCAGNGLTRVFCVACGSRVFTNELADFPGGVFVQEGTLDQLSEWFAPQAEIYTWSRQPWMPALDVPQYDHGVTAPAESADANAG</sequence>
<dbReference type="GO" id="GO:0046872">
    <property type="term" value="F:metal ion binding"/>
    <property type="evidence" value="ECO:0007669"/>
    <property type="project" value="UniProtKB-KW"/>
</dbReference>
<organism evidence="6 7">
    <name type="scientific">Rugosimonospora africana</name>
    <dbReference type="NCBI Taxonomy" id="556532"/>
    <lineage>
        <taxon>Bacteria</taxon>
        <taxon>Bacillati</taxon>
        <taxon>Actinomycetota</taxon>
        <taxon>Actinomycetes</taxon>
        <taxon>Micromonosporales</taxon>
        <taxon>Micromonosporaceae</taxon>
        <taxon>Rugosimonospora</taxon>
    </lineage>
</organism>
<dbReference type="Proteomes" id="UP000642748">
    <property type="component" value="Unassembled WGS sequence"/>
</dbReference>
<reference evidence="6" key="1">
    <citation type="submission" date="2021-01" db="EMBL/GenBank/DDBJ databases">
        <title>Whole genome shotgun sequence of Rugosimonospora africana NBRC 104875.</title>
        <authorList>
            <person name="Komaki H."/>
            <person name="Tamura T."/>
        </authorList>
    </citation>
    <scope>NUCLEOTIDE SEQUENCE</scope>
    <source>
        <strain evidence="6">NBRC 104875</strain>
    </source>
</reference>
<dbReference type="EMBL" id="BONZ01000100">
    <property type="protein sequence ID" value="GIH20556.1"/>
    <property type="molecule type" value="Genomic_DNA"/>
</dbReference>
<dbReference type="PROSITE" id="PS51891">
    <property type="entry name" value="CENP_V_GFA"/>
    <property type="match status" value="1"/>
</dbReference>
<evidence type="ECO:0000256" key="4">
    <source>
        <dbReference type="ARBA" id="ARBA00023239"/>
    </source>
</evidence>
<dbReference type="SUPFAM" id="SSF51316">
    <property type="entry name" value="Mss4-like"/>
    <property type="match status" value="1"/>
</dbReference>
<protein>
    <submittedName>
        <fullName evidence="6">Aldehyde-activating protein</fullName>
    </submittedName>
</protein>
<dbReference type="PANTHER" id="PTHR33337:SF40">
    <property type="entry name" value="CENP-V_GFA DOMAIN-CONTAINING PROTEIN-RELATED"/>
    <property type="match status" value="1"/>
</dbReference>
<proteinExistence type="inferred from homology"/>
<evidence type="ECO:0000313" key="6">
    <source>
        <dbReference type="EMBL" id="GIH20556.1"/>
    </source>
</evidence>
<evidence type="ECO:0000256" key="3">
    <source>
        <dbReference type="ARBA" id="ARBA00022833"/>
    </source>
</evidence>
<dbReference type="Gene3D" id="3.90.1590.10">
    <property type="entry name" value="glutathione-dependent formaldehyde- activating enzyme (gfa)"/>
    <property type="match status" value="1"/>
</dbReference>
<dbReference type="AlphaFoldDB" id="A0A8J3R5T7"/>
<feature type="domain" description="CENP-V/GFA" evidence="5">
    <location>
        <begin position="5"/>
        <end position="129"/>
    </location>
</feature>
<name>A0A8J3R5T7_9ACTN</name>
<keyword evidence="7" id="KW-1185">Reference proteome</keyword>
<comment type="similarity">
    <text evidence="1">Belongs to the Gfa family.</text>
</comment>
<evidence type="ECO:0000256" key="1">
    <source>
        <dbReference type="ARBA" id="ARBA00005495"/>
    </source>
</evidence>
<evidence type="ECO:0000256" key="2">
    <source>
        <dbReference type="ARBA" id="ARBA00022723"/>
    </source>
</evidence>
<dbReference type="InterPro" id="IPR006913">
    <property type="entry name" value="CENP-V/GFA"/>
</dbReference>
<keyword evidence="4" id="KW-0456">Lyase</keyword>
<dbReference type="Pfam" id="PF04828">
    <property type="entry name" value="GFA"/>
    <property type="match status" value="1"/>
</dbReference>
<evidence type="ECO:0000259" key="5">
    <source>
        <dbReference type="PROSITE" id="PS51891"/>
    </source>
</evidence>
<comment type="caution">
    <text evidence="6">The sequence shown here is derived from an EMBL/GenBank/DDBJ whole genome shotgun (WGS) entry which is preliminary data.</text>
</comment>
<dbReference type="GO" id="GO:0016846">
    <property type="term" value="F:carbon-sulfur lyase activity"/>
    <property type="evidence" value="ECO:0007669"/>
    <property type="project" value="InterPro"/>
</dbReference>
<gene>
    <name evidence="6" type="ORF">Raf01_87280</name>
</gene>
<evidence type="ECO:0000313" key="7">
    <source>
        <dbReference type="Proteomes" id="UP000642748"/>
    </source>
</evidence>
<keyword evidence="3" id="KW-0862">Zinc</keyword>